<reference evidence="2" key="1">
    <citation type="submission" date="2019-12" db="EMBL/GenBank/DDBJ databases">
        <title>Genome sequencing and annotation of Brassica cretica.</title>
        <authorList>
            <person name="Studholme D.J."/>
            <person name="Sarris P.F."/>
        </authorList>
    </citation>
    <scope>NUCLEOTIDE SEQUENCE</scope>
    <source>
        <strain evidence="2">PFS-102/07</strain>
        <tissue evidence="2">Leaf</tissue>
    </source>
</reference>
<name>A0A8S9L7X2_BRACR</name>
<dbReference type="AlphaFoldDB" id="A0A8S9L7X2"/>
<evidence type="ECO:0000313" key="2">
    <source>
        <dbReference type="EMBL" id="KAF2602302.1"/>
    </source>
</evidence>
<accession>A0A8S9L7X2</accession>
<proteinExistence type="predicted"/>
<dbReference type="EMBL" id="QGKY02000094">
    <property type="protein sequence ID" value="KAF2602302.1"/>
    <property type="molecule type" value="Genomic_DNA"/>
</dbReference>
<feature type="signal peptide" evidence="1">
    <location>
        <begin position="1"/>
        <end position="20"/>
    </location>
</feature>
<evidence type="ECO:0000256" key="1">
    <source>
        <dbReference type="SAM" id="SignalP"/>
    </source>
</evidence>
<gene>
    <name evidence="2" type="ORF">F2Q70_00027382</name>
</gene>
<protein>
    <recommendedName>
        <fullName evidence="3">Secreted protein</fullName>
    </recommendedName>
</protein>
<organism evidence="2">
    <name type="scientific">Brassica cretica</name>
    <name type="common">Mustard</name>
    <dbReference type="NCBI Taxonomy" id="69181"/>
    <lineage>
        <taxon>Eukaryota</taxon>
        <taxon>Viridiplantae</taxon>
        <taxon>Streptophyta</taxon>
        <taxon>Embryophyta</taxon>
        <taxon>Tracheophyta</taxon>
        <taxon>Spermatophyta</taxon>
        <taxon>Magnoliopsida</taxon>
        <taxon>eudicotyledons</taxon>
        <taxon>Gunneridae</taxon>
        <taxon>Pentapetalae</taxon>
        <taxon>rosids</taxon>
        <taxon>malvids</taxon>
        <taxon>Brassicales</taxon>
        <taxon>Brassicaceae</taxon>
        <taxon>Brassiceae</taxon>
        <taxon>Brassica</taxon>
    </lineage>
</organism>
<evidence type="ECO:0008006" key="3">
    <source>
        <dbReference type="Google" id="ProtNLM"/>
    </source>
</evidence>
<keyword evidence="1" id="KW-0732">Signal</keyword>
<feature type="chain" id="PRO_5035728063" description="Secreted protein" evidence="1">
    <location>
        <begin position="21"/>
        <end position="155"/>
    </location>
</feature>
<comment type="caution">
    <text evidence="2">The sequence shown here is derived from an EMBL/GenBank/DDBJ whole genome shotgun (WGS) entry which is preliminary data.</text>
</comment>
<sequence>MNPNLSWLAFQLVSIRSAPAISSQSDQPLAKEATRDPIGGSVCPDRVRGLSVHLGGPGSTICKTKFHPRFSPRVFPDFNYGASSTKKRRLRRGFCCLSFRLTAFEIYRRDKKVTGLAGFASIFADSHSHPNSRTLYPTIFNGRFSDAMSIVQNWI</sequence>